<feature type="region of interest" description="Disordered" evidence="1">
    <location>
        <begin position="15"/>
        <end position="36"/>
    </location>
</feature>
<evidence type="ECO:0000313" key="2">
    <source>
        <dbReference type="EMBL" id="KKL90789.1"/>
    </source>
</evidence>
<reference evidence="2" key="1">
    <citation type="journal article" date="2015" name="Nature">
        <title>Complex archaea that bridge the gap between prokaryotes and eukaryotes.</title>
        <authorList>
            <person name="Spang A."/>
            <person name="Saw J.H."/>
            <person name="Jorgensen S.L."/>
            <person name="Zaremba-Niedzwiedzka K."/>
            <person name="Martijn J."/>
            <person name="Lind A.E."/>
            <person name="van Eijk R."/>
            <person name="Schleper C."/>
            <person name="Guy L."/>
            <person name="Ettema T.J."/>
        </authorList>
    </citation>
    <scope>NUCLEOTIDE SEQUENCE</scope>
</reference>
<organism evidence="2">
    <name type="scientific">marine sediment metagenome</name>
    <dbReference type="NCBI Taxonomy" id="412755"/>
    <lineage>
        <taxon>unclassified sequences</taxon>
        <taxon>metagenomes</taxon>
        <taxon>ecological metagenomes</taxon>
    </lineage>
</organism>
<gene>
    <name evidence="2" type="ORF">LCGC14_1901190</name>
</gene>
<comment type="caution">
    <text evidence="2">The sequence shown here is derived from an EMBL/GenBank/DDBJ whole genome shotgun (WGS) entry which is preliminary data.</text>
</comment>
<sequence length="56" mass="5998">MSANAIDINDLERLGRESQLTAGAPQALPEEPVEEPNPGIELIKTLAAMLLGRELT</sequence>
<dbReference type="EMBL" id="LAZR01019915">
    <property type="protein sequence ID" value="KKL90789.1"/>
    <property type="molecule type" value="Genomic_DNA"/>
</dbReference>
<dbReference type="AlphaFoldDB" id="A0A0F9FWM4"/>
<protein>
    <submittedName>
        <fullName evidence="2">Uncharacterized protein</fullName>
    </submittedName>
</protein>
<evidence type="ECO:0000256" key="1">
    <source>
        <dbReference type="SAM" id="MobiDB-lite"/>
    </source>
</evidence>
<accession>A0A0F9FWM4</accession>
<name>A0A0F9FWM4_9ZZZZ</name>
<proteinExistence type="predicted"/>